<accession>W7AGR2</accession>
<feature type="compositionally biased region" description="Basic residues" evidence="3">
    <location>
        <begin position="1262"/>
        <end position="1271"/>
    </location>
</feature>
<feature type="compositionally biased region" description="Basic and acidic residues" evidence="3">
    <location>
        <begin position="1284"/>
        <end position="1296"/>
    </location>
</feature>
<feature type="repeat" description="RCC1" evidence="2">
    <location>
        <begin position="352"/>
        <end position="404"/>
    </location>
</feature>
<organism evidence="4 5">
    <name type="scientific">Plasmodium inui San Antonio 1</name>
    <dbReference type="NCBI Taxonomy" id="1237626"/>
    <lineage>
        <taxon>Eukaryota</taxon>
        <taxon>Sar</taxon>
        <taxon>Alveolata</taxon>
        <taxon>Apicomplexa</taxon>
        <taxon>Aconoidasida</taxon>
        <taxon>Haemosporida</taxon>
        <taxon>Plasmodiidae</taxon>
        <taxon>Plasmodium</taxon>
        <taxon>Plasmodium (Plasmodium)</taxon>
    </lineage>
</organism>
<dbReference type="PANTHER" id="PTHR22870">
    <property type="entry name" value="REGULATOR OF CHROMOSOME CONDENSATION"/>
    <property type="match status" value="1"/>
</dbReference>
<feature type="region of interest" description="Disordered" evidence="3">
    <location>
        <begin position="527"/>
        <end position="548"/>
    </location>
</feature>
<feature type="repeat" description="RCC1" evidence="2">
    <location>
        <begin position="789"/>
        <end position="841"/>
    </location>
</feature>
<feature type="repeat" description="RCC1" evidence="2">
    <location>
        <begin position="661"/>
        <end position="714"/>
    </location>
</feature>
<dbReference type="PROSITE" id="PS00626">
    <property type="entry name" value="RCC1_2"/>
    <property type="match status" value="1"/>
</dbReference>
<dbReference type="PRINTS" id="PR00633">
    <property type="entry name" value="RCCNDNSATION"/>
</dbReference>
<feature type="repeat" description="RCC1" evidence="2">
    <location>
        <begin position="405"/>
        <end position="457"/>
    </location>
</feature>
<dbReference type="SUPFAM" id="SSF50985">
    <property type="entry name" value="RCC1/BLIP-II"/>
    <property type="match status" value="4"/>
</dbReference>
<dbReference type="PANTHER" id="PTHR22870:SF408">
    <property type="entry name" value="OS09G0560450 PROTEIN"/>
    <property type="match status" value="1"/>
</dbReference>
<feature type="compositionally biased region" description="Polar residues" evidence="3">
    <location>
        <begin position="211"/>
        <end position="223"/>
    </location>
</feature>
<reference evidence="4 5" key="1">
    <citation type="submission" date="2013-02" db="EMBL/GenBank/DDBJ databases">
        <title>The Genome Sequence of Plasmodium inui San Antonio 1.</title>
        <authorList>
            <consortium name="The Broad Institute Genome Sequencing Platform"/>
            <consortium name="The Broad Institute Genome Sequencing Center for Infectious Disease"/>
            <person name="Neafsey D."/>
            <person name="Cheeseman I."/>
            <person name="Volkman S."/>
            <person name="Adams J."/>
            <person name="Walker B."/>
            <person name="Young S.K."/>
            <person name="Zeng Q."/>
            <person name="Gargeya S."/>
            <person name="Fitzgerald M."/>
            <person name="Haas B."/>
            <person name="Abouelleil A."/>
            <person name="Alvarado L."/>
            <person name="Arachchi H.M."/>
            <person name="Berlin A.M."/>
            <person name="Chapman S.B."/>
            <person name="Dewar J."/>
            <person name="Goldberg J."/>
            <person name="Griggs A."/>
            <person name="Gujja S."/>
            <person name="Hansen M."/>
            <person name="Howarth C."/>
            <person name="Imamovic A."/>
            <person name="Larimer J."/>
            <person name="McCowan C."/>
            <person name="Murphy C."/>
            <person name="Neiman D."/>
            <person name="Pearson M."/>
            <person name="Priest M."/>
            <person name="Roberts A."/>
            <person name="Saif S."/>
            <person name="Shea T."/>
            <person name="Sisk P."/>
            <person name="Sykes S."/>
            <person name="Wortman J."/>
            <person name="Nusbaum C."/>
            <person name="Birren B."/>
        </authorList>
    </citation>
    <scope>NUCLEOTIDE SEQUENCE [LARGE SCALE GENOMIC DNA]</scope>
    <source>
        <strain evidence="4 5">San Antonio 1</strain>
    </source>
</reference>
<dbReference type="PROSITE" id="PS50012">
    <property type="entry name" value="RCC1_3"/>
    <property type="match status" value="7"/>
</dbReference>
<proteinExistence type="predicted"/>
<gene>
    <name evidence="4" type="ORF">C922_01227</name>
</gene>
<keyword evidence="5" id="KW-1185">Reference proteome</keyword>
<feature type="repeat" description="RCC1" evidence="2">
    <location>
        <begin position="715"/>
        <end position="764"/>
    </location>
</feature>
<evidence type="ECO:0000256" key="2">
    <source>
        <dbReference type="PROSITE-ProRule" id="PRU00235"/>
    </source>
</evidence>
<evidence type="ECO:0000313" key="5">
    <source>
        <dbReference type="Proteomes" id="UP000030640"/>
    </source>
</evidence>
<dbReference type="RefSeq" id="XP_008815057.1">
    <property type="nucleotide sequence ID" value="XM_008816835.1"/>
</dbReference>
<dbReference type="Proteomes" id="UP000030640">
    <property type="component" value="Unassembled WGS sequence"/>
</dbReference>
<evidence type="ECO:0008006" key="6">
    <source>
        <dbReference type="Google" id="ProtNLM"/>
    </source>
</evidence>
<evidence type="ECO:0000313" key="4">
    <source>
        <dbReference type="EMBL" id="EUD68209.1"/>
    </source>
</evidence>
<keyword evidence="1" id="KW-0677">Repeat</keyword>
<feature type="region of interest" description="Disordered" evidence="3">
    <location>
        <begin position="149"/>
        <end position="236"/>
    </location>
</feature>
<dbReference type="InterPro" id="IPR009091">
    <property type="entry name" value="RCC1/BLIP-II"/>
</dbReference>
<dbReference type="VEuPathDB" id="PlasmoDB:C922_01227"/>
<dbReference type="Pfam" id="PF00415">
    <property type="entry name" value="RCC1"/>
    <property type="match status" value="8"/>
</dbReference>
<dbReference type="OrthoDB" id="8068875at2759"/>
<dbReference type="GeneID" id="20036501"/>
<dbReference type="InterPro" id="IPR000408">
    <property type="entry name" value="Reg_chr_condens"/>
</dbReference>
<evidence type="ECO:0000256" key="1">
    <source>
        <dbReference type="ARBA" id="ARBA00022737"/>
    </source>
</evidence>
<feature type="region of interest" description="Disordered" evidence="3">
    <location>
        <begin position="1253"/>
        <end position="1296"/>
    </location>
</feature>
<dbReference type="Gene3D" id="2.130.10.30">
    <property type="entry name" value="Regulator of chromosome condensation 1/beta-lactamase-inhibitor protein II"/>
    <property type="match status" value="4"/>
</dbReference>
<feature type="repeat" description="RCC1" evidence="2">
    <location>
        <begin position="39"/>
        <end position="91"/>
    </location>
</feature>
<feature type="compositionally biased region" description="Basic and acidic residues" evidence="3">
    <location>
        <begin position="171"/>
        <end position="190"/>
    </location>
</feature>
<dbReference type="InterPro" id="IPR051210">
    <property type="entry name" value="Ub_ligase/GEF_domain"/>
</dbReference>
<sequence length="2276" mass="256338">MNEQGEEEREPEKYIFSFVQKLSSGLDHFACVGYHQNKPTVFCWGGNTSNQLGVGINTRECKVPTPVPFFEDLFVTSVCCTYYCTFVLAKKNAFDVGCSVYSFGKGNNGLLGFRKKKIFVSNRGESNVGGKEKLLRKIDKKVGQTLLDAFGVRKGREPSPSLSDGGDGGAADDRNDGSHHSGDGLLHFDADNISSEEGSAGEAPRVKDPSQALTQGASPSQALSRGAPPAEEQADWFTPIPMKVKFREPTKIMFISCGDMHTLAICTRGFLYGWGSNAFGCVGNGTNTNVYEPVRIFLDGREEAGVADLFGGGGGGNRPFGNPLHGRRGPKEDFIIHCSAGGQHSMACTLRGDIYSWGYGANGRLGLGNIQSYNKPQLVKTFQKRKRIIYVCSGKSHSGCIDAENNVYTWGSGKYFKLGHGDENDVLSPKRLEHLCRSRKTFMLSFGTFNSLALSTKGDVFLWGVFTELKRGSSSYTCKVPKKVNTYYKCLSVHASVYMSMGVTLVGDLIVLGDCSRVIALGGRSGPSNVLSRRSHVGGEESDSGDSNLDVVNHLIGGEAKSSDQPKGGDDFPVNYVKELRGKIHIKDILRTFYMLDKESFPPKGRDKAWYGQLTWDEHTEGLYADAATEGTFPNKGLILRSKIKMIDGSEHFSVFLLQSGKVYTSGANKNGELANGEYNLGKKFSVPVPIEVCVNKIVKIACGYNYTLALNERGLLYGWGKNEKSQLGIGVIKDCHEPVHLKSLSKVIDVYAGHDHSACIVNSWFDEDRPKGDSHDPNIENETLLELGELYTWGNAESGKVGLGMDYTQGAILLPRRINLTNKVHRCSLGNSHTLILTDSNELYACGSANNGKLGLADGSISYMVSSPRQVHIDPSIYIKQVVAGSTYSMILSTDGFIYTWGEFLKNEVSSAVPMLYSQISNVKQIIGGKDRYVLFHTCDNKLFGLGDNTHMQIVHDVKETNIRGSPKLIPYFLRDRSIEAAYSFKNASFVQLEGTHDVFAWGYTSNCHLGIGVMKATHLKQPKKVVQTWVTYEEGERGEHSDNNNDVAAEQGLLDGMFNPPFNDGLADEVELVRRRVLKRAHYEDDLVCGAAYHQEEVENMIRQIQMMPHLLNWEEIQVFLKKEKYTSSIQYVRSFERDLIDMYTKHMKVLLNLHSLERNYNELLLSYQHYVLSNVVFLGEERPTIMFSEHTHILDCNRDKLQRFVYILQQQPVYLVILCLIHNCKNVKYGSGTYENYAYENYSYEYGGPGGGSQEGKQFRKQFGKHPHNQLETPPPNQLERPPHRSDRLPPQEKRSFYRGSTRILCSFIFDLYHDLRDERVRTIFTIFLIKLGVEEINNCLHVEALFREDTSIFFLLIRMLFLKNEVLASFARSIADMGNAHSFVRLVDSLSRCTPGGRRAQAAEGAALMLDSPSFVEPTAGGALNEVGASYSFSPASINRDALARASLSAAPPNLPPRKLPPRSPPPPVNRFIDEANDLLDKEFATFMKGEIPEKVDPINLPINIHSGMNPIPYSNMEGTLGDHPQAVVVPAAWQGQNPNEPTTASQKEVLVEIDMVHVFRELCKLFEKMIFPDMFQIIIKNLFSHLSLCEMSSFSENLSENKIFYFSGEHFVYVPFYHLLLMAILNPMLSNVEEMAEKFYFPVIPPHVTNVCKRISTLLEVLCINRYDCLSQYNLRESFLSVKFLLERTFFSMVTVTNRLCKTREDVYLTAYINLFTYHLSVTRCYVYLKVFQLCHLLNLFFRFQNYLCLSFDDPAVEIVNEFFTRQGGGSKVRETGSNVAGTGSNVAGTGSKVKETGSKVKEMEINVAGMGRNVPINNAQGRKRNAKKGGNFLLRLMGRGKKAGQQLKQSERPQLAGEAAPPNQSKTKTQHARRLIFSETQIGLFAQCKLVYNIQLDTRFLLEEKNMSICEFTKIPMPQSMCYRKKTRIKNKEYLFSIIQEYKQPSGEVCVVSECLRGCPLLNPCTDTSTLLIKLKALRVNFLSLGQQKEANLVGLIDKALDIFLSNEMVHLNHQENIPPNLYTHKFKINHPEETKQALERFLISQNVNNRDSFFLIKWRNIAIQICLDILKRKKHVDYLRKLHERQGKIEELIFLHERNMRKNVETIKRALLFVSKLLIERPILVHASLFGKNLFFVKMKSEKDLRRRKRSNIPSFCNTSSVHVFSVKRLLEQGVLDSLNEMLLPVVDSLSLEIFFDIDNALKLSLVLMGGPEPKVLHVQTFHGRDIQRMYAQSPFISYSLFPYNRQSLCSIRALRLVHLLHEMVVDLY</sequence>
<name>W7AGR2_9APIC</name>
<dbReference type="EMBL" id="KI965463">
    <property type="protein sequence ID" value="EUD68209.1"/>
    <property type="molecule type" value="Genomic_DNA"/>
</dbReference>
<evidence type="ECO:0000256" key="3">
    <source>
        <dbReference type="SAM" id="MobiDB-lite"/>
    </source>
</evidence>
<feature type="repeat" description="RCC1" evidence="2">
    <location>
        <begin position="842"/>
        <end position="896"/>
    </location>
</feature>
<feature type="region of interest" description="Disordered" evidence="3">
    <location>
        <begin position="1849"/>
        <end position="1876"/>
    </location>
</feature>
<protein>
    <recommendedName>
        <fullName evidence="6">Guanidine nucleotide exchange factor</fullName>
    </recommendedName>
</protein>